<dbReference type="InterPro" id="IPR018666">
    <property type="entry name" value="DUF2125"/>
</dbReference>
<protein>
    <submittedName>
        <fullName evidence="1">DUF2125 domain-containing protein</fullName>
    </submittedName>
</protein>
<organism evidence="1 2">
    <name type="scientific">Roseovarius faecimaris</name>
    <dbReference type="NCBI Taxonomy" id="2494550"/>
    <lineage>
        <taxon>Bacteria</taxon>
        <taxon>Pseudomonadati</taxon>
        <taxon>Pseudomonadota</taxon>
        <taxon>Alphaproteobacteria</taxon>
        <taxon>Rhodobacterales</taxon>
        <taxon>Roseobacteraceae</taxon>
        <taxon>Roseovarius</taxon>
    </lineage>
</organism>
<dbReference type="AlphaFoldDB" id="A0A6I6IQ86"/>
<gene>
    <name evidence="1" type="ORF">EI983_03410</name>
</gene>
<reference evidence="2" key="1">
    <citation type="submission" date="2018-12" db="EMBL/GenBank/DDBJ databases">
        <title>Complete genome sequence of Roseovarius sp. MME-070.</title>
        <authorList>
            <person name="Nam Y.-D."/>
            <person name="Kang J."/>
            <person name="Chung W.-H."/>
            <person name="Park Y.S."/>
        </authorList>
    </citation>
    <scope>NUCLEOTIDE SEQUENCE [LARGE SCALE GENOMIC DNA]</scope>
    <source>
        <strain evidence="2">MME-070</strain>
    </source>
</reference>
<dbReference type="OrthoDB" id="7625707at2"/>
<proteinExistence type="predicted"/>
<evidence type="ECO:0000313" key="2">
    <source>
        <dbReference type="Proteomes" id="UP000428330"/>
    </source>
</evidence>
<keyword evidence="2" id="KW-1185">Reference proteome</keyword>
<dbReference type="Pfam" id="PF09898">
    <property type="entry name" value="DUF2125"/>
    <property type="match status" value="1"/>
</dbReference>
<dbReference type="RefSeq" id="WP_157706012.1">
    <property type="nucleotide sequence ID" value="NZ_CP034348.1"/>
</dbReference>
<dbReference type="EMBL" id="CP034348">
    <property type="protein sequence ID" value="QGX97376.1"/>
    <property type="molecule type" value="Genomic_DNA"/>
</dbReference>
<accession>A0A6I6IQ86</accession>
<name>A0A6I6IQ86_9RHOB</name>
<dbReference type="Proteomes" id="UP000428330">
    <property type="component" value="Chromosome"/>
</dbReference>
<sequence length="335" mass="36744">MRVLLAVILLATLGWSGYWYMASSGVQAGLARWLDERRAEGWVAETSEITVQGYPNRIDTTLSDIELADPATGLAWSAKFLQILALSYRPNHVIAIWPPAQQLATPYDRFELASTDMRASLILMPNSELTLERLTLTADDLAITREDANHSAELTRLTLAAERVAVDPEPNYRLGLAADGFAPALRWRTQIDPRGTLPETLDALTVDMTVTFDAPWDRFAIERARPQPRKIKLRLAEARWGQLELLVAGDLSVDEAGMPTGRLTVKARNWRDILDLGVASGAVPEGLAGSLRDGLGLLSQLAGNPNTLDLPLEFARGRVFLGPVPIGPAPVLRLR</sequence>
<dbReference type="KEGG" id="rom:EI983_03410"/>
<evidence type="ECO:0000313" key="1">
    <source>
        <dbReference type="EMBL" id="QGX97376.1"/>
    </source>
</evidence>